<gene>
    <name evidence="2" type="ORF">MUK42_19128</name>
</gene>
<feature type="compositionally biased region" description="Basic residues" evidence="1">
    <location>
        <begin position="99"/>
        <end position="114"/>
    </location>
</feature>
<evidence type="ECO:0000313" key="3">
    <source>
        <dbReference type="Proteomes" id="UP001055439"/>
    </source>
</evidence>
<feature type="region of interest" description="Disordered" evidence="1">
    <location>
        <begin position="79"/>
        <end position="114"/>
    </location>
</feature>
<name>A0A9E7KWF3_9LILI</name>
<accession>A0A9E7KWF3</accession>
<dbReference type="EMBL" id="CP097510">
    <property type="protein sequence ID" value="URE36758.1"/>
    <property type="molecule type" value="Genomic_DNA"/>
</dbReference>
<dbReference type="EMBL" id="CP097510">
    <property type="protein sequence ID" value="URE36761.1"/>
    <property type="molecule type" value="Genomic_DNA"/>
</dbReference>
<reference evidence="2" key="1">
    <citation type="submission" date="2022-05" db="EMBL/GenBank/DDBJ databases">
        <title>The Musa troglodytarum L. genome provides insights into the mechanism of non-climacteric behaviour and enrichment of carotenoids.</title>
        <authorList>
            <person name="Wang J."/>
        </authorList>
    </citation>
    <scope>NUCLEOTIDE SEQUENCE</scope>
    <source>
        <tissue evidence="2">Leaf</tissue>
    </source>
</reference>
<proteinExistence type="predicted"/>
<dbReference type="OrthoDB" id="6270329at2759"/>
<protein>
    <submittedName>
        <fullName evidence="2">Uncharacterized protein</fullName>
    </submittedName>
</protein>
<dbReference type="Proteomes" id="UP001055439">
    <property type="component" value="Chromosome 8"/>
</dbReference>
<organism evidence="2 3">
    <name type="scientific">Musa troglodytarum</name>
    <name type="common">fe'i banana</name>
    <dbReference type="NCBI Taxonomy" id="320322"/>
    <lineage>
        <taxon>Eukaryota</taxon>
        <taxon>Viridiplantae</taxon>
        <taxon>Streptophyta</taxon>
        <taxon>Embryophyta</taxon>
        <taxon>Tracheophyta</taxon>
        <taxon>Spermatophyta</taxon>
        <taxon>Magnoliopsida</taxon>
        <taxon>Liliopsida</taxon>
        <taxon>Zingiberales</taxon>
        <taxon>Musaceae</taxon>
        <taxon>Musa</taxon>
    </lineage>
</organism>
<sequence length="114" mass="12425">MSEPRCHSPRPSASPALMDLDLDGSPWTFDPSPLVASLPSSFLLSSSSPLFFPPPPSPLWIFEDTAAVVSSSLADDPGVFKGNNDMRNAKANMPDSKARSYKFQKRRSSRMVPV</sequence>
<evidence type="ECO:0000313" key="2">
    <source>
        <dbReference type="EMBL" id="URE36758.1"/>
    </source>
</evidence>
<keyword evidence="3" id="KW-1185">Reference proteome</keyword>
<evidence type="ECO:0000256" key="1">
    <source>
        <dbReference type="SAM" id="MobiDB-lite"/>
    </source>
</evidence>
<dbReference type="AlphaFoldDB" id="A0A9E7KWF3"/>